<sequence length="108" mass="12112">MEKCNAHPLFRKCTEEEMANDPCVELMKISTEEGKKVDREGRNKYWAVYQRLSDAEVLEKERAAVVDGSVGVSDFFKEGQFGVNSVEAVVPIKGIVIAASRECDEKKI</sequence>
<gene>
    <name evidence="1" type="ORF">PINE0816_LOCUS14400</name>
</gene>
<reference evidence="1" key="1">
    <citation type="submission" date="2021-01" db="EMBL/GenBank/DDBJ databases">
        <authorList>
            <person name="Corre E."/>
            <person name="Pelletier E."/>
            <person name="Niang G."/>
            <person name="Scheremetjew M."/>
            <person name="Finn R."/>
            <person name="Kale V."/>
            <person name="Holt S."/>
            <person name="Cochrane G."/>
            <person name="Meng A."/>
            <person name="Brown T."/>
            <person name="Cohen L."/>
        </authorList>
    </citation>
    <scope>NUCLEOTIDE SEQUENCE</scope>
    <source>
        <strain evidence="1">CCAP1064/1</strain>
    </source>
</reference>
<dbReference type="InterPro" id="IPR029063">
    <property type="entry name" value="SAM-dependent_MTases_sf"/>
</dbReference>
<dbReference type="EMBL" id="HBEL01030841">
    <property type="protein sequence ID" value="CAD8418265.1"/>
    <property type="molecule type" value="Transcribed_RNA"/>
</dbReference>
<accession>A0A7S0CBH2</accession>
<dbReference type="AlphaFoldDB" id="A0A7S0CBH2"/>
<evidence type="ECO:0000313" key="1">
    <source>
        <dbReference type="EMBL" id="CAD8418265.1"/>
    </source>
</evidence>
<protein>
    <submittedName>
        <fullName evidence="1">Uncharacterized protein</fullName>
    </submittedName>
</protein>
<dbReference type="Gene3D" id="3.40.50.150">
    <property type="entry name" value="Vaccinia Virus protein VP39"/>
    <property type="match status" value="1"/>
</dbReference>
<name>A0A7S0CBH2_9STRA</name>
<organism evidence="1">
    <name type="scientific">Proboscia inermis</name>
    <dbReference type="NCBI Taxonomy" id="420281"/>
    <lineage>
        <taxon>Eukaryota</taxon>
        <taxon>Sar</taxon>
        <taxon>Stramenopiles</taxon>
        <taxon>Ochrophyta</taxon>
        <taxon>Bacillariophyta</taxon>
        <taxon>Coscinodiscophyceae</taxon>
        <taxon>Rhizosoleniophycidae</taxon>
        <taxon>Rhizosoleniales</taxon>
        <taxon>Rhizosoleniaceae</taxon>
        <taxon>Proboscia</taxon>
    </lineage>
</organism>
<proteinExistence type="predicted"/>